<reference evidence="2 3" key="1">
    <citation type="submission" date="2019-03" db="EMBL/GenBank/DDBJ databases">
        <title>Single cell metagenomics reveals metabolic interactions within the superorganism composed of flagellate Streblomastix strix and complex community of Bacteroidetes bacteria on its surface.</title>
        <authorList>
            <person name="Treitli S.C."/>
            <person name="Kolisko M."/>
            <person name="Husnik F."/>
            <person name="Keeling P."/>
            <person name="Hampl V."/>
        </authorList>
    </citation>
    <scope>NUCLEOTIDE SEQUENCE [LARGE SCALE GENOMIC DNA]</scope>
    <source>
        <strain evidence="2">ST1C</strain>
    </source>
</reference>
<feature type="coiled-coil region" evidence="1">
    <location>
        <begin position="66"/>
        <end position="93"/>
    </location>
</feature>
<evidence type="ECO:0000313" key="2">
    <source>
        <dbReference type="EMBL" id="KAA6404326.1"/>
    </source>
</evidence>
<evidence type="ECO:0000313" key="3">
    <source>
        <dbReference type="Proteomes" id="UP000324800"/>
    </source>
</evidence>
<proteinExistence type="predicted"/>
<organism evidence="2 3">
    <name type="scientific">Streblomastix strix</name>
    <dbReference type="NCBI Taxonomy" id="222440"/>
    <lineage>
        <taxon>Eukaryota</taxon>
        <taxon>Metamonada</taxon>
        <taxon>Preaxostyla</taxon>
        <taxon>Oxymonadida</taxon>
        <taxon>Streblomastigidae</taxon>
        <taxon>Streblomastix</taxon>
    </lineage>
</organism>
<dbReference type="EMBL" id="SNRW01000010">
    <property type="protein sequence ID" value="KAA6404326.1"/>
    <property type="molecule type" value="Genomic_DNA"/>
</dbReference>
<name>A0A5J4XBX1_9EUKA</name>
<accession>A0A5J4XBX1</accession>
<comment type="caution">
    <text evidence="2">The sequence shown here is derived from an EMBL/GenBank/DDBJ whole genome shotgun (WGS) entry which is preliminary data.</text>
</comment>
<gene>
    <name evidence="2" type="ORF">EZS28_000144</name>
</gene>
<dbReference type="AlphaFoldDB" id="A0A5J4XBX1"/>
<dbReference type="Proteomes" id="UP000324800">
    <property type="component" value="Unassembled WGS sequence"/>
</dbReference>
<protein>
    <submittedName>
        <fullName evidence="2">Uncharacterized protein</fullName>
    </submittedName>
</protein>
<sequence length="172" mass="20756">MKDMAAAIYYDGEHLANVWIPGNAKQNIKGKVIDFNINKDPLGNQKYINVEEYERMKMHLKVSSKLKQFSQNLANLYKRLKKILSNNKMMNNQKSIEERKEIKSNNQKEYWKTYKINGRGRMLWDEHVKHLKQQTKKTSYRYFDNMNKASTLKDRKYWQAQLRQSPLFQEMR</sequence>
<keyword evidence="1" id="KW-0175">Coiled coil</keyword>
<evidence type="ECO:0000256" key="1">
    <source>
        <dbReference type="SAM" id="Coils"/>
    </source>
</evidence>